<evidence type="ECO:0000256" key="2">
    <source>
        <dbReference type="ARBA" id="ARBA00022857"/>
    </source>
</evidence>
<dbReference type="EMBL" id="JANBVN010000050">
    <property type="protein sequence ID" value="KAJ9156830.1"/>
    <property type="molecule type" value="Genomic_DNA"/>
</dbReference>
<comment type="similarity">
    <text evidence="1">Belongs to the short-chain dehydrogenases/reductases (SDR) family.</text>
</comment>
<dbReference type="InterPro" id="IPR002347">
    <property type="entry name" value="SDR_fam"/>
</dbReference>
<organism evidence="4 5">
    <name type="scientific">Coniochaeta hoffmannii</name>
    <dbReference type="NCBI Taxonomy" id="91930"/>
    <lineage>
        <taxon>Eukaryota</taxon>
        <taxon>Fungi</taxon>
        <taxon>Dikarya</taxon>
        <taxon>Ascomycota</taxon>
        <taxon>Pezizomycotina</taxon>
        <taxon>Sordariomycetes</taxon>
        <taxon>Sordariomycetidae</taxon>
        <taxon>Coniochaetales</taxon>
        <taxon>Coniochaetaceae</taxon>
        <taxon>Coniochaeta</taxon>
    </lineage>
</organism>
<evidence type="ECO:0000256" key="3">
    <source>
        <dbReference type="ARBA" id="ARBA00023002"/>
    </source>
</evidence>
<keyword evidence="2" id="KW-0521">NADP</keyword>
<dbReference type="Proteomes" id="UP001174691">
    <property type="component" value="Unassembled WGS sequence"/>
</dbReference>
<dbReference type="CDD" id="cd05233">
    <property type="entry name" value="SDR_c"/>
    <property type="match status" value="1"/>
</dbReference>
<sequence length="302" mass="31385">MTTSLEAANLFRVDGIVAAITGGGTGIGLTMAKALMANGAKKVYILGRRMEILEAAAREIPGLVPVQCDVTSKESLQAAVDKIATDTGYINLLVANSGSVGTRNVWGSGRSVADIRKTLFDEHSMEEFTETFRVNVTGAFFTMGAFLDLLDAGNHSALLPEGYGGVAAPGVALPAVQSQVVVTSSISAFVRGGMTPPAYGGSKAAILHLAKQASSQLAHHGIRVNALAPGLFPSEIAAGLIGDRRPAEEAPNDPRFIPGRRFGGDEEMAGMILYLASRAGSYCNGLVLVADGGRLSVMQSSY</sequence>
<dbReference type="InterPro" id="IPR036291">
    <property type="entry name" value="NAD(P)-bd_dom_sf"/>
</dbReference>
<evidence type="ECO:0000256" key="1">
    <source>
        <dbReference type="ARBA" id="ARBA00006484"/>
    </source>
</evidence>
<dbReference type="SUPFAM" id="SSF51735">
    <property type="entry name" value="NAD(P)-binding Rossmann-fold domains"/>
    <property type="match status" value="1"/>
</dbReference>
<keyword evidence="5" id="KW-1185">Reference proteome</keyword>
<dbReference type="PANTHER" id="PTHR43618:SF18">
    <property type="entry name" value="SHORT CHAIN DEHYDROGENASE_REDUCTASE FAMILY (AFU_ORTHOLOGUE AFUA_5G12480)"/>
    <property type="match status" value="1"/>
</dbReference>
<dbReference type="InterPro" id="IPR052178">
    <property type="entry name" value="Sec_Metab_Biosynth_SDR"/>
</dbReference>
<comment type="caution">
    <text evidence="4">The sequence shown here is derived from an EMBL/GenBank/DDBJ whole genome shotgun (WGS) entry which is preliminary data.</text>
</comment>
<dbReference type="PANTHER" id="PTHR43618">
    <property type="entry name" value="7-ALPHA-HYDROXYSTEROID DEHYDROGENASE"/>
    <property type="match status" value="1"/>
</dbReference>
<dbReference type="AlphaFoldDB" id="A0AA38S5W8"/>
<dbReference type="Pfam" id="PF00106">
    <property type="entry name" value="adh_short"/>
    <property type="match status" value="1"/>
</dbReference>
<reference evidence="4" key="1">
    <citation type="submission" date="2022-07" db="EMBL/GenBank/DDBJ databases">
        <title>Fungi with potential for degradation of polypropylene.</title>
        <authorList>
            <person name="Gostincar C."/>
        </authorList>
    </citation>
    <scope>NUCLEOTIDE SEQUENCE</scope>
    <source>
        <strain evidence="4">EXF-13287</strain>
    </source>
</reference>
<dbReference type="Gene3D" id="3.40.50.720">
    <property type="entry name" value="NAD(P)-binding Rossmann-like Domain"/>
    <property type="match status" value="1"/>
</dbReference>
<gene>
    <name evidence="4" type="ORF">NKR19_g4144</name>
</gene>
<keyword evidence="3" id="KW-0560">Oxidoreductase</keyword>
<proteinExistence type="inferred from homology"/>
<evidence type="ECO:0000313" key="5">
    <source>
        <dbReference type="Proteomes" id="UP001174691"/>
    </source>
</evidence>
<evidence type="ECO:0000313" key="4">
    <source>
        <dbReference type="EMBL" id="KAJ9156830.1"/>
    </source>
</evidence>
<accession>A0AA38S5W8</accession>
<protein>
    <submittedName>
        <fullName evidence="4">NAD(P)-binding protein</fullName>
    </submittedName>
</protein>
<dbReference type="GO" id="GO:0016491">
    <property type="term" value="F:oxidoreductase activity"/>
    <property type="evidence" value="ECO:0007669"/>
    <property type="project" value="UniProtKB-KW"/>
</dbReference>
<dbReference type="PRINTS" id="PR00081">
    <property type="entry name" value="GDHRDH"/>
</dbReference>
<name>A0AA38S5W8_9PEZI</name>
<dbReference type="Pfam" id="PF13561">
    <property type="entry name" value="adh_short_C2"/>
    <property type="match status" value="1"/>
</dbReference>